<dbReference type="SMART" id="SM00986">
    <property type="entry name" value="UDG"/>
    <property type="match status" value="1"/>
</dbReference>
<evidence type="ECO:0000256" key="8">
    <source>
        <dbReference type="ARBA" id="ARBA00022801"/>
    </source>
</evidence>
<dbReference type="NCBIfam" id="TIGR00758">
    <property type="entry name" value="UDG_fam4"/>
    <property type="match status" value="1"/>
</dbReference>
<dbReference type="SUPFAM" id="SSF52141">
    <property type="entry name" value="Uracil-DNA glycosylase-like"/>
    <property type="match status" value="1"/>
</dbReference>
<dbReference type="GO" id="GO:0004844">
    <property type="term" value="F:uracil DNA N-glycosylase activity"/>
    <property type="evidence" value="ECO:0007669"/>
    <property type="project" value="UniProtKB-EC"/>
</dbReference>
<accession>A4BLM0</accession>
<keyword evidence="7" id="KW-0227">DNA damage</keyword>
<keyword evidence="11" id="KW-0234">DNA repair</keyword>
<dbReference type="PANTHER" id="PTHR33693">
    <property type="entry name" value="TYPE-5 URACIL-DNA GLYCOSYLASE"/>
    <property type="match status" value="1"/>
</dbReference>
<evidence type="ECO:0000256" key="11">
    <source>
        <dbReference type="ARBA" id="ARBA00023204"/>
    </source>
</evidence>
<keyword evidence="6" id="KW-0479">Metal-binding</keyword>
<reference evidence="13 14" key="1">
    <citation type="submission" date="2006-02" db="EMBL/GenBank/DDBJ databases">
        <authorList>
            <person name="Waterbury J."/>
            <person name="Ferriera S."/>
            <person name="Johnson J."/>
            <person name="Kravitz S."/>
            <person name="Halpern A."/>
            <person name="Remington K."/>
            <person name="Beeson K."/>
            <person name="Tran B."/>
            <person name="Rogers Y.-H."/>
            <person name="Friedman R."/>
            <person name="Venter J.C."/>
        </authorList>
    </citation>
    <scope>NUCLEOTIDE SEQUENCE [LARGE SCALE GENOMIC DNA]</scope>
    <source>
        <strain evidence="13 14">Nb-231</strain>
    </source>
</reference>
<proteinExistence type="inferred from homology"/>
<dbReference type="EMBL" id="AAOF01000001">
    <property type="protein sequence ID" value="EAR23208.1"/>
    <property type="molecule type" value="Genomic_DNA"/>
</dbReference>
<evidence type="ECO:0000256" key="6">
    <source>
        <dbReference type="ARBA" id="ARBA00022723"/>
    </source>
</evidence>
<dbReference type="EC" id="3.2.2.27" evidence="3"/>
<comment type="caution">
    <text evidence="13">The sequence shown here is derived from an EMBL/GenBank/DDBJ whole genome shotgun (WGS) entry which is preliminary data.</text>
</comment>
<evidence type="ECO:0000256" key="1">
    <source>
        <dbReference type="ARBA" id="ARBA00001400"/>
    </source>
</evidence>
<dbReference type="GO" id="GO:0051539">
    <property type="term" value="F:4 iron, 4 sulfur cluster binding"/>
    <property type="evidence" value="ECO:0007669"/>
    <property type="project" value="UniProtKB-KW"/>
</dbReference>
<comment type="catalytic activity">
    <reaction evidence="1">
        <text>Hydrolyzes single-stranded DNA or mismatched double-stranded DNA and polynucleotides, releasing free uracil.</text>
        <dbReference type="EC" id="3.2.2.27"/>
    </reaction>
</comment>
<dbReference type="eggNOG" id="COG1573">
    <property type="taxonomic scope" value="Bacteria"/>
</dbReference>
<protein>
    <recommendedName>
        <fullName evidence="4">Type-4 uracil-DNA glycosylase</fullName>
        <ecNumber evidence="3">3.2.2.27</ecNumber>
    </recommendedName>
</protein>
<evidence type="ECO:0000256" key="10">
    <source>
        <dbReference type="ARBA" id="ARBA00023014"/>
    </source>
</evidence>
<dbReference type="HOGENOM" id="CLU_044815_1_0_6"/>
<dbReference type="Pfam" id="PF03167">
    <property type="entry name" value="UDG"/>
    <property type="match status" value="1"/>
</dbReference>
<sequence length="265" mass="29765">MKTRDGLFRLQYLQRLGIDVWVRRQGGAAEQAPVENTTGRASIERLVQPGVVVEDTADTNPARLITAEAEIARLDWEALRERVQHCERCLLHQTRMQGVFGIGNPQAQLMLIGEAPGAEEDRRGEPFVGRAGKLLDEMLRAIGLSRERVYITNVLKSRPPNNRDPTPDEVAACEPYLRRQLELIAPSLILALGRIAAQYLLKSTQSLGRLRGAWHHYGPRATPLRVTYHPAYLLRSPADKHKAWQDLKQVRQCLRHASPSTGVVP</sequence>
<evidence type="ECO:0000256" key="5">
    <source>
        <dbReference type="ARBA" id="ARBA00022485"/>
    </source>
</evidence>
<dbReference type="Gene3D" id="3.40.470.10">
    <property type="entry name" value="Uracil-DNA glycosylase-like domain"/>
    <property type="match status" value="1"/>
</dbReference>
<dbReference type="Proteomes" id="UP000003374">
    <property type="component" value="Unassembled WGS sequence"/>
</dbReference>
<evidence type="ECO:0000256" key="9">
    <source>
        <dbReference type="ARBA" id="ARBA00023004"/>
    </source>
</evidence>
<dbReference type="GO" id="GO:0006281">
    <property type="term" value="P:DNA repair"/>
    <property type="evidence" value="ECO:0007669"/>
    <property type="project" value="UniProtKB-KW"/>
</dbReference>
<name>A4BLM0_9GAMM</name>
<evidence type="ECO:0000259" key="12">
    <source>
        <dbReference type="SMART" id="SM00986"/>
    </source>
</evidence>
<dbReference type="STRING" id="314278.NB231_15348"/>
<evidence type="ECO:0000256" key="2">
    <source>
        <dbReference type="ARBA" id="ARBA00006521"/>
    </source>
</evidence>
<dbReference type="InterPro" id="IPR005273">
    <property type="entry name" value="Ura-DNA_glyco_family4"/>
</dbReference>
<dbReference type="GO" id="GO:0046872">
    <property type="term" value="F:metal ion binding"/>
    <property type="evidence" value="ECO:0007669"/>
    <property type="project" value="UniProtKB-KW"/>
</dbReference>
<dbReference type="OrthoDB" id="5290748at2"/>
<keyword evidence="10" id="KW-0411">Iron-sulfur</keyword>
<evidence type="ECO:0000313" key="13">
    <source>
        <dbReference type="EMBL" id="EAR23208.1"/>
    </source>
</evidence>
<dbReference type="PANTHER" id="PTHR33693:SF1">
    <property type="entry name" value="TYPE-4 URACIL-DNA GLYCOSYLASE"/>
    <property type="match status" value="1"/>
</dbReference>
<comment type="similarity">
    <text evidence="2">Belongs to the uracil-DNA glycosylase (UDG) superfamily. Type 4 (UDGa) family.</text>
</comment>
<dbReference type="InterPro" id="IPR036895">
    <property type="entry name" value="Uracil-DNA_glycosylase-like_sf"/>
</dbReference>
<keyword evidence="9" id="KW-0408">Iron</keyword>
<keyword evidence="8" id="KW-0378">Hydrolase</keyword>
<evidence type="ECO:0000256" key="3">
    <source>
        <dbReference type="ARBA" id="ARBA00012030"/>
    </source>
</evidence>
<dbReference type="CDD" id="cd10030">
    <property type="entry name" value="UDG-F4_TTUDGA_SPO1dp_like"/>
    <property type="match status" value="1"/>
</dbReference>
<dbReference type="InterPro" id="IPR051536">
    <property type="entry name" value="UDG_Type-4/5"/>
</dbReference>
<evidence type="ECO:0000256" key="4">
    <source>
        <dbReference type="ARBA" id="ARBA00019403"/>
    </source>
</evidence>
<dbReference type="AlphaFoldDB" id="A4BLM0"/>
<keyword evidence="14" id="KW-1185">Reference proteome</keyword>
<gene>
    <name evidence="13" type="ORF">NB231_15348</name>
</gene>
<evidence type="ECO:0000313" key="14">
    <source>
        <dbReference type="Proteomes" id="UP000003374"/>
    </source>
</evidence>
<dbReference type="RefSeq" id="WP_005004244.1">
    <property type="nucleotide sequence ID" value="NZ_CH672427.1"/>
</dbReference>
<organism evidence="13 14">
    <name type="scientific">Nitrococcus mobilis Nb-231</name>
    <dbReference type="NCBI Taxonomy" id="314278"/>
    <lineage>
        <taxon>Bacteria</taxon>
        <taxon>Pseudomonadati</taxon>
        <taxon>Pseudomonadota</taxon>
        <taxon>Gammaproteobacteria</taxon>
        <taxon>Chromatiales</taxon>
        <taxon>Ectothiorhodospiraceae</taxon>
        <taxon>Nitrococcus</taxon>
    </lineage>
</organism>
<keyword evidence="5" id="KW-0004">4Fe-4S</keyword>
<dbReference type="SMART" id="SM00987">
    <property type="entry name" value="UreE_C"/>
    <property type="match status" value="1"/>
</dbReference>
<dbReference type="InterPro" id="IPR005122">
    <property type="entry name" value="Uracil-DNA_glycosylase-like"/>
</dbReference>
<evidence type="ECO:0000256" key="7">
    <source>
        <dbReference type="ARBA" id="ARBA00022763"/>
    </source>
</evidence>
<feature type="domain" description="Uracil-DNA glycosylase-like" evidence="12">
    <location>
        <begin position="100"/>
        <end position="248"/>
    </location>
</feature>